<comment type="catalytic activity">
    <reaction evidence="2">
        <text>2 GTP = 3',3'-c-di-GMP + 2 diphosphate</text>
        <dbReference type="Rhea" id="RHEA:24898"/>
        <dbReference type="ChEBI" id="CHEBI:33019"/>
        <dbReference type="ChEBI" id="CHEBI:37565"/>
        <dbReference type="ChEBI" id="CHEBI:58805"/>
        <dbReference type="EC" id="2.7.7.65"/>
    </reaction>
</comment>
<name>A0A0D2JG18_9BACT</name>
<dbReference type="GO" id="GO:0005886">
    <property type="term" value="C:plasma membrane"/>
    <property type="evidence" value="ECO:0007669"/>
    <property type="project" value="TreeGrafter"/>
</dbReference>
<dbReference type="STRING" id="1429043.X474_08330"/>
<evidence type="ECO:0000313" key="6">
    <source>
        <dbReference type="Proteomes" id="UP000032233"/>
    </source>
</evidence>
<dbReference type="GO" id="GO:1902201">
    <property type="term" value="P:negative regulation of bacterial-type flagellum-dependent cell motility"/>
    <property type="evidence" value="ECO:0007669"/>
    <property type="project" value="TreeGrafter"/>
</dbReference>
<dbReference type="EMBL" id="AZAC01000010">
    <property type="protein sequence ID" value="KIX14661.1"/>
    <property type="molecule type" value="Genomic_DNA"/>
</dbReference>
<organism evidence="5 6">
    <name type="scientific">Dethiosulfatarculus sandiegensis</name>
    <dbReference type="NCBI Taxonomy" id="1429043"/>
    <lineage>
        <taxon>Bacteria</taxon>
        <taxon>Pseudomonadati</taxon>
        <taxon>Thermodesulfobacteriota</taxon>
        <taxon>Desulfarculia</taxon>
        <taxon>Desulfarculales</taxon>
        <taxon>Desulfarculaceae</taxon>
        <taxon>Dethiosulfatarculus</taxon>
    </lineage>
</organism>
<comment type="caution">
    <text evidence="5">The sequence shown here is derived from an EMBL/GenBank/DDBJ whole genome shotgun (WGS) entry which is preliminary data.</text>
</comment>
<reference evidence="5 6" key="1">
    <citation type="submission" date="2013-11" db="EMBL/GenBank/DDBJ databases">
        <title>Metagenomic analysis of a methanogenic consortium involved in long chain n-alkane degradation.</title>
        <authorList>
            <person name="Davidova I.A."/>
            <person name="Callaghan A.V."/>
            <person name="Wawrik B."/>
            <person name="Pruitt S."/>
            <person name="Marks C."/>
            <person name="Duncan K.E."/>
            <person name="Suflita J.M."/>
        </authorList>
    </citation>
    <scope>NUCLEOTIDE SEQUENCE [LARGE SCALE GENOMIC DNA]</scope>
    <source>
        <strain evidence="5 6">SPR</strain>
    </source>
</reference>
<evidence type="ECO:0000256" key="2">
    <source>
        <dbReference type="ARBA" id="ARBA00034247"/>
    </source>
</evidence>
<dbReference type="RefSeq" id="WP_052514976.1">
    <property type="nucleotide sequence ID" value="NZ_AZAC01000010.1"/>
</dbReference>
<dbReference type="PANTHER" id="PTHR45138">
    <property type="entry name" value="REGULATORY COMPONENTS OF SENSORY TRANSDUCTION SYSTEM"/>
    <property type="match status" value="1"/>
</dbReference>
<feature type="domain" description="GGDEF" evidence="4">
    <location>
        <begin position="230"/>
        <end position="363"/>
    </location>
</feature>
<dbReference type="EC" id="2.7.7.65" evidence="1"/>
<dbReference type="Gene3D" id="3.30.70.270">
    <property type="match status" value="1"/>
</dbReference>
<dbReference type="Pfam" id="PF00990">
    <property type="entry name" value="GGDEF"/>
    <property type="match status" value="1"/>
</dbReference>
<dbReference type="GO" id="GO:0052621">
    <property type="term" value="F:diguanylate cyclase activity"/>
    <property type="evidence" value="ECO:0007669"/>
    <property type="project" value="UniProtKB-EC"/>
</dbReference>
<dbReference type="NCBIfam" id="TIGR00254">
    <property type="entry name" value="GGDEF"/>
    <property type="match status" value="1"/>
</dbReference>
<dbReference type="SUPFAM" id="SSF55073">
    <property type="entry name" value="Nucleotide cyclase"/>
    <property type="match status" value="1"/>
</dbReference>
<dbReference type="InParanoid" id="A0A0D2JG18"/>
<evidence type="ECO:0000256" key="3">
    <source>
        <dbReference type="SAM" id="MobiDB-lite"/>
    </source>
</evidence>
<feature type="compositionally biased region" description="Polar residues" evidence="3">
    <location>
        <begin position="1"/>
        <end position="21"/>
    </location>
</feature>
<keyword evidence="6" id="KW-1185">Reference proteome</keyword>
<accession>A0A0D2JG18</accession>
<dbReference type="CDD" id="cd01949">
    <property type="entry name" value="GGDEF"/>
    <property type="match status" value="1"/>
</dbReference>
<feature type="region of interest" description="Disordered" evidence="3">
    <location>
        <begin position="1"/>
        <end position="24"/>
    </location>
</feature>
<dbReference type="InterPro" id="IPR043128">
    <property type="entry name" value="Rev_trsase/Diguanyl_cyclase"/>
</dbReference>
<dbReference type="PROSITE" id="PS50887">
    <property type="entry name" value="GGDEF"/>
    <property type="match status" value="1"/>
</dbReference>
<dbReference type="SMART" id="SM00267">
    <property type="entry name" value="GGDEF"/>
    <property type="match status" value="1"/>
</dbReference>
<dbReference type="AlphaFoldDB" id="A0A0D2JG18"/>
<evidence type="ECO:0000259" key="4">
    <source>
        <dbReference type="PROSITE" id="PS50887"/>
    </source>
</evidence>
<dbReference type="InterPro" id="IPR000160">
    <property type="entry name" value="GGDEF_dom"/>
</dbReference>
<dbReference type="PANTHER" id="PTHR45138:SF9">
    <property type="entry name" value="DIGUANYLATE CYCLASE DGCM-RELATED"/>
    <property type="match status" value="1"/>
</dbReference>
<dbReference type="Proteomes" id="UP000032233">
    <property type="component" value="Unassembled WGS sequence"/>
</dbReference>
<proteinExistence type="predicted"/>
<evidence type="ECO:0000313" key="5">
    <source>
        <dbReference type="EMBL" id="KIX14661.1"/>
    </source>
</evidence>
<gene>
    <name evidence="5" type="ORF">X474_08330</name>
</gene>
<dbReference type="OrthoDB" id="5379229at2"/>
<protein>
    <recommendedName>
        <fullName evidence="1">diguanylate cyclase</fullName>
        <ecNumber evidence="1">2.7.7.65</ecNumber>
    </recommendedName>
</protein>
<dbReference type="InterPro" id="IPR050469">
    <property type="entry name" value="Diguanylate_Cyclase"/>
</dbReference>
<sequence length="363" mass="41036">MTGQKPDSSKNYSNGPLNQDQLIPPMLGGELEDLERELGKKAHPDYRDLSWAERTFFFTLAWDQAQRKRLGSLKTYFSSFEPRWLRPDWVHFNQARVLADGAHARYEDWIAFQIERAKATDLFDLDLSFLHDTEALSQGYRLFLGKEHNPSREVRPLLKLWAKVDLAAEQRARKMVETASLGVDEETTWEEKLKALLVLATKDSLTGLANEDSLKKSLTQEWDRLCRQQEPLSLVLCSLDNFRHFVEKRGNQAKDACLRLMAGMLSMELRRPADLAACLAENHFALLLPHTPAEGAVVVADRIRREVRKKGIVHPESSMGVVTASFGAATLIPQKAYSAKDLLRAAARALGRAVEDQVVQGEV</sequence>
<dbReference type="GO" id="GO:0043709">
    <property type="term" value="P:cell adhesion involved in single-species biofilm formation"/>
    <property type="evidence" value="ECO:0007669"/>
    <property type="project" value="TreeGrafter"/>
</dbReference>
<evidence type="ECO:0000256" key="1">
    <source>
        <dbReference type="ARBA" id="ARBA00012528"/>
    </source>
</evidence>
<dbReference type="InterPro" id="IPR029787">
    <property type="entry name" value="Nucleotide_cyclase"/>
</dbReference>